<sequence>MPVYNKLVRDNIPGIIRKSGSNCETVTLGKEEFAVEVKRKLREEMEEYFMADNDSHSLEELADLLELVHAAAETHGSSFAEIEQIRLEKKKERGGFEERIFLHKVIDNE</sequence>
<dbReference type="RefSeq" id="WP_138125508.1">
    <property type="nucleotide sequence ID" value="NZ_SWLG01000005.1"/>
</dbReference>
<dbReference type="CDD" id="cd11532">
    <property type="entry name" value="NTP-PPase_COG4997"/>
    <property type="match status" value="1"/>
</dbReference>
<evidence type="ECO:0000313" key="1">
    <source>
        <dbReference type="EMBL" id="TLS37942.1"/>
    </source>
</evidence>
<proteinExistence type="predicted"/>
<accession>A0A5R9F2P2</accession>
<dbReference type="Proteomes" id="UP000308230">
    <property type="component" value="Unassembled WGS sequence"/>
</dbReference>
<name>A0A5R9F2P2_9BACL</name>
<dbReference type="EMBL" id="SWLG01000005">
    <property type="protein sequence ID" value="TLS37942.1"/>
    <property type="molecule type" value="Genomic_DNA"/>
</dbReference>
<dbReference type="SUPFAM" id="SSF101386">
    <property type="entry name" value="all-alpha NTP pyrophosphatases"/>
    <property type="match status" value="1"/>
</dbReference>
<dbReference type="InterPro" id="IPR038735">
    <property type="entry name" value="MSMEG_1276-like_NTP-PPase_dom"/>
</dbReference>
<comment type="caution">
    <text evidence="1">The sequence shown here is derived from an EMBL/GenBank/DDBJ whole genome shotgun (WGS) entry which is preliminary data.</text>
</comment>
<protein>
    <submittedName>
        <fullName evidence="1">Phosphoribosyl-ATP pyrophosphohydrolase</fullName>
    </submittedName>
</protein>
<evidence type="ECO:0000313" key="2">
    <source>
        <dbReference type="Proteomes" id="UP000308230"/>
    </source>
</evidence>
<keyword evidence="1" id="KW-0378">Hydrolase</keyword>
<organism evidence="1 2">
    <name type="scientific">Exobacillus caeni</name>
    <dbReference type="NCBI Taxonomy" id="2574798"/>
    <lineage>
        <taxon>Bacteria</taxon>
        <taxon>Bacillati</taxon>
        <taxon>Bacillota</taxon>
        <taxon>Bacilli</taxon>
        <taxon>Bacillales</taxon>
        <taxon>Guptibacillaceae</taxon>
        <taxon>Exobacillus</taxon>
    </lineage>
</organism>
<dbReference type="GO" id="GO:0016787">
    <property type="term" value="F:hydrolase activity"/>
    <property type="evidence" value="ECO:0007669"/>
    <property type="project" value="UniProtKB-KW"/>
</dbReference>
<dbReference type="AlphaFoldDB" id="A0A5R9F2P2"/>
<gene>
    <name evidence="1" type="ORF">FCL54_08995</name>
</gene>
<keyword evidence="2" id="KW-1185">Reference proteome</keyword>
<dbReference type="OrthoDB" id="9813491at2"/>
<reference evidence="1 2" key="1">
    <citation type="submission" date="2019-04" db="EMBL/GenBank/DDBJ databases">
        <title>Bacillus caeni sp. nov., a bacterium isolated from mangrove sediment.</title>
        <authorList>
            <person name="Huang H."/>
            <person name="Mo K."/>
            <person name="Hu Y."/>
        </authorList>
    </citation>
    <scope>NUCLEOTIDE SEQUENCE [LARGE SCALE GENOMIC DNA]</scope>
    <source>
        <strain evidence="1 2">HB172195</strain>
    </source>
</reference>